<dbReference type="RefSeq" id="WP_198661015.1">
    <property type="nucleotide sequence ID" value="NZ_CP059488.1"/>
</dbReference>
<dbReference type="Pfam" id="PF05930">
    <property type="entry name" value="Phage_AlpA"/>
    <property type="match status" value="1"/>
</dbReference>
<gene>
    <name evidence="1" type="ORF">H2515_04745</name>
</gene>
<evidence type="ECO:0000313" key="1">
    <source>
        <dbReference type="EMBL" id="QQD73583.1"/>
    </source>
</evidence>
<dbReference type="InterPro" id="IPR010260">
    <property type="entry name" value="AlpA"/>
</dbReference>
<dbReference type="AlphaFoldDB" id="A0A7T5BIF4"/>
<name>A0A7T5BIF4_9PROT</name>
<sequence>MDKIIRFPEAVNITGLSKATLYRMLREGQFVPRVQISERNVGFRQSEVAKWVESRRRA</sequence>
<evidence type="ECO:0000313" key="2">
    <source>
        <dbReference type="Proteomes" id="UP000595420"/>
    </source>
</evidence>
<dbReference type="SUPFAM" id="SSF46955">
    <property type="entry name" value="Putative DNA-binding domain"/>
    <property type="match status" value="1"/>
</dbReference>
<dbReference type="Proteomes" id="UP000595420">
    <property type="component" value="Chromosome"/>
</dbReference>
<protein>
    <submittedName>
        <fullName evidence="1">AlpA family phage regulatory protein</fullName>
    </submittedName>
</protein>
<organism evidence="1 2">
    <name type="scientific">Acidithiobacillus ferrivorans</name>
    <dbReference type="NCBI Taxonomy" id="160808"/>
    <lineage>
        <taxon>Bacteria</taxon>
        <taxon>Pseudomonadati</taxon>
        <taxon>Pseudomonadota</taxon>
        <taxon>Acidithiobacillia</taxon>
        <taxon>Acidithiobacillales</taxon>
        <taxon>Acidithiobacillaceae</taxon>
        <taxon>Acidithiobacillus</taxon>
    </lineage>
</organism>
<reference evidence="1 2" key="1">
    <citation type="submission" date="2020-07" db="EMBL/GenBank/DDBJ databases">
        <title>Complete genome sequence analysis of Acidithiobacillus ferrivorans XJFY6S-08 reveals extreme environmental adaptation to alpine acid mine drainage.</title>
        <authorList>
            <person name="Yan L."/>
            <person name="Ni Y."/>
        </authorList>
    </citation>
    <scope>NUCLEOTIDE SEQUENCE [LARGE SCALE GENOMIC DNA]</scope>
    <source>
        <strain evidence="1 2">XJFY6S-08</strain>
    </source>
</reference>
<dbReference type="InterPro" id="IPR009061">
    <property type="entry name" value="DNA-bd_dom_put_sf"/>
</dbReference>
<dbReference type="EMBL" id="CP059488">
    <property type="protein sequence ID" value="QQD73583.1"/>
    <property type="molecule type" value="Genomic_DNA"/>
</dbReference>
<dbReference type="Gene3D" id="1.10.238.160">
    <property type="match status" value="1"/>
</dbReference>
<accession>A0A7T5BIF4</accession>
<proteinExistence type="predicted"/>